<feature type="region of interest" description="Disordered" evidence="2">
    <location>
        <begin position="1"/>
        <end position="93"/>
    </location>
</feature>
<reference evidence="4" key="1">
    <citation type="journal article" date="2014" name="Genome Announc.">
        <title>Draft genome sequence of the formaldehyde-resistant fungus Byssochlamys spectabilis No. 5 (anamorph Paecilomyces variotii No. 5) (NBRC109023).</title>
        <authorList>
            <person name="Oka T."/>
            <person name="Ekino K."/>
            <person name="Fukuda K."/>
            <person name="Nomura Y."/>
        </authorList>
    </citation>
    <scope>NUCLEOTIDE SEQUENCE [LARGE SCALE GENOMIC DNA]</scope>
    <source>
        <strain evidence="4">No. 5 / NBRC 109023</strain>
    </source>
</reference>
<dbReference type="InParanoid" id="V5FCV8"/>
<comment type="caution">
    <text evidence="3">The sequence shown here is derived from an EMBL/GenBank/DDBJ whole genome shotgun (WGS) entry which is preliminary data.</text>
</comment>
<dbReference type="Proteomes" id="UP000018001">
    <property type="component" value="Unassembled WGS sequence"/>
</dbReference>
<dbReference type="eggNOG" id="ENOG502SFGG">
    <property type="taxonomic scope" value="Eukaryota"/>
</dbReference>
<dbReference type="AlphaFoldDB" id="V5FCV8"/>
<keyword evidence="4" id="KW-1185">Reference proteome</keyword>
<keyword evidence="1" id="KW-0175">Coiled coil</keyword>
<name>V5FCV8_BYSSN</name>
<dbReference type="HOGENOM" id="CLU_018105_0_0_1"/>
<evidence type="ECO:0000313" key="4">
    <source>
        <dbReference type="Proteomes" id="UP000018001"/>
    </source>
</evidence>
<feature type="compositionally biased region" description="Basic residues" evidence="2">
    <location>
        <begin position="325"/>
        <end position="334"/>
    </location>
</feature>
<feature type="region of interest" description="Disordered" evidence="2">
    <location>
        <begin position="375"/>
        <end position="413"/>
    </location>
</feature>
<evidence type="ECO:0000256" key="2">
    <source>
        <dbReference type="SAM" id="MobiDB-lite"/>
    </source>
</evidence>
<feature type="compositionally biased region" description="Polar residues" evidence="2">
    <location>
        <begin position="337"/>
        <end position="347"/>
    </location>
</feature>
<feature type="compositionally biased region" description="Polar residues" evidence="2">
    <location>
        <begin position="36"/>
        <end position="46"/>
    </location>
</feature>
<gene>
    <name evidence="3" type="ORF">PVAR5_3537</name>
</gene>
<feature type="coiled-coil region" evidence="1">
    <location>
        <begin position="159"/>
        <end position="247"/>
    </location>
</feature>
<feature type="region of interest" description="Disordered" evidence="2">
    <location>
        <begin position="314"/>
        <end position="349"/>
    </location>
</feature>
<feature type="compositionally biased region" description="Basic and acidic residues" evidence="2">
    <location>
        <begin position="375"/>
        <end position="389"/>
    </location>
</feature>
<accession>V5FCV8</accession>
<dbReference type="OrthoDB" id="5404651at2759"/>
<evidence type="ECO:0000256" key="1">
    <source>
        <dbReference type="SAM" id="Coils"/>
    </source>
</evidence>
<protein>
    <submittedName>
        <fullName evidence="3">Uncharacterized protein</fullName>
    </submittedName>
</protein>
<feature type="compositionally biased region" description="Polar residues" evidence="2">
    <location>
        <begin position="1"/>
        <end position="10"/>
    </location>
</feature>
<feature type="compositionally biased region" description="Acidic residues" evidence="2">
    <location>
        <begin position="395"/>
        <end position="405"/>
    </location>
</feature>
<feature type="compositionally biased region" description="Pro residues" evidence="2">
    <location>
        <begin position="50"/>
        <end position="66"/>
    </location>
</feature>
<sequence length="489" mass="54090">MDSQSSQTSLAPPVEITVPSTPARRPTLSPSPDLRPTSQNVSQSDKTTLSPPPPISSSDMTPPPSTQIPGAPLRRSRSRSRSSHRSFLASPPDTIDKSLCAAYGASENLPSVQDIETADEAHLRTIAKELLSVAQESRMSALHFKLQNSLQSLASSDAVKRAEVEQQLARREVEILQSSEYRDRHSTPASKTSALNDQLQTALHRNQDLERVNATLETRLRRAKKLIQEEKEKFELLEEENSLLKKRIRDNRQHFSRMIDQGSLSSSPRAEFQAIQRKPISTYPENPESHFSRGGSHDAFAVILAADQLLNGESASVATTPDRNQRRRSGHVRGAHSMSSLPVTPSRTRAFHEAQYMTPGSKQSDGRMKISDIVSHEHQDERDRRDRDSTISASDAEEAVTDEDVPASQASSMARNMLRRYPGDHKNVGRSNNLLQTKLFGRVQKAGVERPAQSKRKADFEEDIAVAAKKTKTSANVGLGIGSWSSSRT</sequence>
<feature type="compositionally biased region" description="Basic residues" evidence="2">
    <location>
        <begin position="74"/>
        <end position="84"/>
    </location>
</feature>
<dbReference type="EMBL" id="BAUL01000105">
    <property type="protein sequence ID" value="GAD94904.1"/>
    <property type="molecule type" value="Genomic_DNA"/>
</dbReference>
<proteinExistence type="predicted"/>
<evidence type="ECO:0000313" key="3">
    <source>
        <dbReference type="EMBL" id="GAD94904.1"/>
    </source>
</evidence>
<organism evidence="3 4">
    <name type="scientific">Byssochlamys spectabilis (strain No. 5 / NBRC 109023)</name>
    <name type="common">Paecilomyces variotii</name>
    <dbReference type="NCBI Taxonomy" id="1356009"/>
    <lineage>
        <taxon>Eukaryota</taxon>
        <taxon>Fungi</taxon>
        <taxon>Dikarya</taxon>
        <taxon>Ascomycota</taxon>
        <taxon>Pezizomycotina</taxon>
        <taxon>Eurotiomycetes</taxon>
        <taxon>Eurotiomycetidae</taxon>
        <taxon>Eurotiales</taxon>
        <taxon>Thermoascaceae</taxon>
        <taxon>Paecilomyces</taxon>
    </lineage>
</organism>